<sequence>MGRSESKPTIRILILGAPGVGKNCLESRFTTTTYPPPYDPALTLHSRRYFTLSPRPSSPPEPTTRPLDTSYGLPTLRQTSFAGDFLTTDDKPADDDGDTRPHTASSTFSNPASASLPTRSTGHPTPKGAAPSTTVSRTGAIDLEHHHHHHPCPECKTEATTYLVELTNHPALQLDSVRAAVLGGGEYDAVVLVYDVGSRGSFDAVAGLAGEVVGVFGRGGGKGGRGKLKRRRSGVAGVTPMSFHKSGQKRGYGEPVVALVGNKADFDAEYASVDVGFEDKRAALEEVGVEERGLVHPLYRESQLYRGDDEVDGGDGGIGVAIGLPELRSMIAAKRGTARRGADAASTRPLLSPYSGRSFAWDGAVQGERSPGAGGNMSEVEEWPLTRKMGENKDIKSDQQDVEQVFSKFNPSTTTRTHTRSANLDSVVRRSAMSADHHLLSSNNRTSILSKRSVRTMQEGSKPLVLAKLPKSEAVENWIRTGSPTTAEHPDDESRSLNNDGDPDDGNEHHDRTRDSIDGRLGRSYSTTTTAAAPRRQVSRLEGEMLARTLVLGVPFYETSAKTGENVEDVFEAVVRAVLGGRGALPDESAVLAECRRKHGEILSRKTVEETGMASENGPEVILSESSVGNIETLAIHAESLDGVVDAEEDGPVAVQIVHRRRRESMLDRFRKVFSRRSAVPVEDVAG</sequence>
<dbReference type="STRING" id="1408157.A0A1J7JF32"/>
<gene>
    <name evidence="4" type="ORF">CONLIGDRAFT_372136</name>
</gene>
<feature type="region of interest" description="Disordered" evidence="3">
    <location>
        <begin position="50"/>
        <end position="134"/>
    </location>
</feature>
<feature type="compositionally biased region" description="Polar residues" evidence="3">
    <location>
        <begin position="102"/>
        <end position="123"/>
    </location>
</feature>
<reference evidence="4 5" key="1">
    <citation type="submission" date="2016-10" db="EMBL/GenBank/DDBJ databases">
        <title>Draft genome sequence of Coniochaeta ligniaria NRRL30616, a lignocellulolytic fungus for bioabatement of inhibitors in plant biomass hydrolysates.</title>
        <authorList>
            <consortium name="DOE Joint Genome Institute"/>
            <person name="Jimenez D.J."/>
            <person name="Hector R.E."/>
            <person name="Riley R."/>
            <person name="Sun H."/>
            <person name="Grigoriev I.V."/>
            <person name="Van Elsas J.D."/>
            <person name="Nichols N.N."/>
        </authorList>
    </citation>
    <scope>NUCLEOTIDE SEQUENCE [LARGE SCALE GENOMIC DNA]</scope>
    <source>
        <strain evidence="4 5">NRRL 30616</strain>
    </source>
</reference>
<dbReference type="Proteomes" id="UP000182658">
    <property type="component" value="Unassembled WGS sequence"/>
</dbReference>
<dbReference type="InterPro" id="IPR027417">
    <property type="entry name" value="P-loop_NTPase"/>
</dbReference>
<keyword evidence="5" id="KW-1185">Reference proteome</keyword>
<dbReference type="PANTHER" id="PTHR24070">
    <property type="entry name" value="RAS, DI-RAS, AND RHEB FAMILY MEMBERS OF SMALL GTPASE SUPERFAMILY"/>
    <property type="match status" value="1"/>
</dbReference>
<keyword evidence="2" id="KW-0342">GTP-binding</keyword>
<protein>
    <recommendedName>
        <fullName evidence="6">Ras-domain-containing protein</fullName>
    </recommendedName>
</protein>
<dbReference type="GO" id="GO:0007165">
    <property type="term" value="P:signal transduction"/>
    <property type="evidence" value="ECO:0007669"/>
    <property type="project" value="InterPro"/>
</dbReference>
<dbReference type="InterPro" id="IPR001806">
    <property type="entry name" value="Small_GTPase"/>
</dbReference>
<evidence type="ECO:0000256" key="1">
    <source>
        <dbReference type="ARBA" id="ARBA00022741"/>
    </source>
</evidence>
<dbReference type="InParanoid" id="A0A1J7JF32"/>
<dbReference type="OrthoDB" id="5239715at2759"/>
<keyword evidence="1" id="KW-0547">Nucleotide-binding</keyword>
<evidence type="ECO:0008006" key="6">
    <source>
        <dbReference type="Google" id="ProtNLM"/>
    </source>
</evidence>
<organism evidence="4 5">
    <name type="scientific">Coniochaeta ligniaria NRRL 30616</name>
    <dbReference type="NCBI Taxonomy" id="1408157"/>
    <lineage>
        <taxon>Eukaryota</taxon>
        <taxon>Fungi</taxon>
        <taxon>Dikarya</taxon>
        <taxon>Ascomycota</taxon>
        <taxon>Pezizomycotina</taxon>
        <taxon>Sordariomycetes</taxon>
        <taxon>Sordariomycetidae</taxon>
        <taxon>Coniochaetales</taxon>
        <taxon>Coniochaetaceae</taxon>
        <taxon>Coniochaeta</taxon>
    </lineage>
</organism>
<accession>A0A1J7JF32</accession>
<dbReference type="GO" id="GO:0003924">
    <property type="term" value="F:GTPase activity"/>
    <property type="evidence" value="ECO:0007669"/>
    <property type="project" value="InterPro"/>
</dbReference>
<feature type="region of interest" description="Disordered" evidence="3">
    <location>
        <begin position="435"/>
        <end position="468"/>
    </location>
</feature>
<dbReference type="InterPro" id="IPR020849">
    <property type="entry name" value="Small_GTPase_Ras-type"/>
</dbReference>
<proteinExistence type="predicted"/>
<evidence type="ECO:0000256" key="3">
    <source>
        <dbReference type="SAM" id="MobiDB-lite"/>
    </source>
</evidence>
<feature type="compositionally biased region" description="Polar residues" evidence="3">
    <location>
        <begin position="440"/>
        <end position="459"/>
    </location>
</feature>
<evidence type="ECO:0000313" key="4">
    <source>
        <dbReference type="EMBL" id="OIW28304.1"/>
    </source>
</evidence>
<feature type="region of interest" description="Disordered" evidence="3">
    <location>
        <begin position="481"/>
        <end position="537"/>
    </location>
</feature>
<evidence type="ECO:0000313" key="5">
    <source>
        <dbReference type="Proteomes" id="UP000182658"/>
    </source>
</evidence>
<dbReference type="GO" id="GO:0016020">
    <property type="term" value="C:membrane"/>
    <property type="evidence" value="ECO:0007669"/>
    <property type="project" value="InterPro"/>
</dbReference>
<evidence type="ECO:0000256" key="2">
    <source>
        <dbReference type="ARBA" id="ARBA00023134"/>
    </source>
</evidence>
<dbReference type="Gene3D" id="3.40.50.300">
    <property type="entry name" value="P-loop containing nucleotide triphosphate hydrolases"/>
    <property type="match status" value="1"/>
</dbReference>
<dbReference type="AlphaFoldDB" id="A0A1J7JF32"/>
<dbReference type="EMBL" id="KV875098">
    <property type="protein sequence ID" value="OIW28304.1"/>
    <property type="molecule type" value="Genomic_DNA"/>
</dbReference>
<name>A0A1J7JF32_9PEZI</name>
<feature type="compositionally biased region" description="Basic and acidic residues" evidence="3">
    <location>
        <begin position="506"/>
        <end position="521"/>
    </location>
</feature>
<dbReference type="SUPFAM" id="SSF52540">
    <property type="entry name" value="P-loop containing nucleoside triphosphate hydrolases"/>
    <property type="match status" value="1"/>
</dbReference>
<dbReference type="GO" id="GO:0005525">
    <property type="term" value="F:GTP binding"/>
    <property type="evidence" value="ECO:0007669"/>
    <property type="project" value="UniProtKB-KW"/>
</dbReference>
<dbReference type="Pfam" id="PF00071">
    <property type="entry name" value="Ras"/>
    <property type="match status" value="1"/>
</dbReference>